<dbReference type="SUPFAM" id="SSF52540">
    <property type="entry name" value="P-loop containing nucleoside triphosphate hydrolases"/>
    <property type="match status" value="1"/>
</dbReference>
<evidence type="ECO:0000256" key="1">
    <source>
        <dbReference type="ARBA" id="ARBA00022679"/>
    </source>
</evidence>
<dbReference type="RefSeq" id="WP_239678098.1">
    <property type="nucleotide sequence ID" value="NZ_CP070499.1"/>
</dbReference>
<keyword evidence="2" id="KW-0325">Glycoprotein</keyword>
<dbReference type="EMBL" id="CP070499">
    <property type="protein sequence ID" value="QSB15906.1"/>
    <property type="molecule type" value="Genomic_DNA"/>
</dbReference>
<evidence type="ECO:0000256" key="2">
    <source>
        <dbReference type="ARBA" id="ARBA00023180"/>
    </source>
</evidence>
<gene>
    <name evidence="4" type="ORF">JQS43_06120</name>
</gene>
<evidence type="ECO:0000313" key="5">
    <source>
        <dbReference type="Proteomes" id="UP000662857"/>
    </source>
</evidence>
<dbReference type="Gene3D" id="3.40.50.300">
    <property type="entry name" value="P-loop containing nucleotide triphosphate hydrolases"/>
    <property type="match status" value="1"/>
</dbReference>
<evidence type="ECO:0000259" key="3">
    <source>
        <dbReference type="Pfam" id="PF00685"/>
    </source>
</evidence>
<accession>A0A895YMJ6</accession>
<reference evidence="4" key="1">
    <citation type="submission" date="2021-02" db="EMBL/GenBank/DDBJ databases">
        <title>Natrosporangium hydrolyticum gen. nov., sp. nov, a haloalkaliphilic actinobacterium from a soda solonchak soil.</title>
        <authorList>
            <person name="Sorokin D.Y."/>
            <person name="Khijniak T.V."/>
            <person name="Zakharycheva A.P."/>
            <person name="Boueva O.V."/>
            <person name="Ariskina E.V."/>
            <person name="Hahnke R.L."/>
            <person name="Bunk B."/>
            <person name="Sproer C."/>
            <person name="Schumann P."/>
            <person name="Evtushenko L.I."/>
            <person name="Kublanov I.V."/>
        </authorList>
    </citation>
    <scope>NUCLEOTIDE SEQUENCE</scope>
    <source>
        <strain evidence="4">DSM 106523</strain>
    </source>
</reference>
<dbReference type="AlphaFoldDB" id="A0A895YMJ6"/>
<dbReference type="Pfam" id="PF00685">
    <property type="entry name" value="Sulfotransfer_1"/>
    <property type="match status" value="1"/>
</dbReference>
<protein>
    <submittedName>
        <fullName evidence="4">Sulfotransferase domain-containing protein</fullName>
    </submittedName>
</protein>
<proteinExistence type="predicted"/>
<dbReference type="InterPro" id="IPR000863">
    <property type="entry name" value="Sulfotransferase_dom"/>
</dbReference>
<dbReference type="GO" id="GO:0008146">
    <property type="term" value="F:sulfotransferase activity"/>
    <property type="evidence" value="ECO:0007669"/>
    <property type="project" value="InterPro"/>
</dbReference>
<dbReference type="KEGG" id="nhy:JQS43_06120"/>
<feature type="domain" description="Sulfotransferase" evidence="3">
    <location>
        <begin position="37"/>
        <end position="244"/>
    </location>
</feature>
<dbReference type="InterPro" id="IPR037359">
    <property type="entry name" value="NST/OST"/>
</dbReference>
<keyword evidence="5" id="KW-1185">Reference proteome</keyword>
<organism evidence="4 5">
    <name type="scientific">Natronosporangium hydrolyticum</name>
    <dbReference type="NCBI Taxonomy" id="2811111"/>
    <lineage>
        <taxon>Bacteria</taxon>
        <taxon>Bacillati</taxon>
        <taxon>Actinomycetota</taxon>
        <taxon>Actinomycetes</taxon>
        <taxon>Micromonosporales</taxon>
        <taxon>Micromonosporaceae</taxon>
        <taxon>Natronosporangium</taxon>
    </lineage>
</organism>
<evidence type="ECO:0000313" key="4">
    <source>
        <dbReference type="EMBL" id="QSB15906.1"/>
    </source>
</evidence>
<name>A0A895YMJ6_9ACTN</name>
<dbReference type="PANTHER" id="PTHR10605">
    <property type="entry name" value="HEPARAN SULFATE SULFOTRANSFERASE"/>
    <property type="match status" value="1"/>
</dbReference>
<sequence length="296" mass="33496">MGTVTAVRGRLRQQAWQGAVVLARTTGRLSANRRLTPDFLVVGAQRAGTTSLYQALRQHPSFLPARLRKGVHYFDMAYHRPMSWYRAHFPTRRRAAAVAATLGAPVVTGEFSPYYMWHPLAPARIAADLPGVKVVAMLRDPVERAYSAHAHELARGFETEPFERAVELEPARLAGEVAKMTDDPGYASHAVQHQAYLARGRYHEQLTRLSDLVGRERLHVIDSEEFFTAPEQVFSQLCEFLEIPPRTTGVRFARHNARPRSDLPAGLRRRLEDSFATADEELARWWGRTPSWRAYG</sequence>
<dbReference type="PANTHER" id="PTHR10605:SF56">
    <property type="entry name" value="BIFUNCTIONAL HEPARAN SULFATE N-DEACETYLASE_N-SULFOTRANSFERASE"/>
    <property type="match status" value="1"/>
</dbReference>
<dbReference type="InterPro" id="IPR027417">
    <property type="entry name" value="P-loop_NTPase"/>
</dbReference>
<dbReference type="Proteomes" id="UP000662857">
    <property type="component" value="Chromosome"/>
</dbReference>
<keyword evidence="1" id="KW-0808">Transferase</keyword>